<keyword evidence="5 9" id="KW-1133">Transmembrane helix</keyword>
<evidence type="ECO:0000256" key="2">
    <source>
        <dbReference type="ARBA" id="ARBA00022064"/>
    </source>
</evidence>
<reference evidence="10 11" key="1">
    <citation type="journal article" date="2021" name="BMC Biol.">
        <title>Horizontally acquired antibacterial genes associated with adaptive radiation of ladybird beetles.</title>
        <authorList>
            <person name="Li H.S."/>
            <person name="Tang X.F."/>
            <person name="Huang Y.H."/>
            <person name="Xu Z.Y."/>
            <person name="Chen M.L."/>
            <person name="Du X.Y."/>
            <person name="Qiu B.Y."/>
            <person name="Chen P.T."/>
            <person name="Zhang W."/>
            <person name="Slipinski A."/>
            <person name="Escalona H.E."/>
            <person name="Waterhouse R.M."/>
            <person name="Zwick A."/>
            <person name="Pang H."/>
        </authorList>
    </citation>
    <scope>NUCLEOTIDE SEQUENCE [LARGE SCALE GENOMIC DNA]</scope>
    <source>
        <strain evidence="10">SYSU2018</strain>
    </source>
</reference>
<evidence type="ECO:0000256" key="9">
    <source>
        <dbReference type="SAM" id="Phobius"/>
    </source>
</evidence>
<dbReference type="GO" id="GO:0005789">
    <property type="term" value="C:endoplasmic reticulum membrane"/>
    <property type="evidence" value="ECO:0007669"/>
    <property type="project" value="UniProtKB-SubCell"/>
</dbReference>
<keyword evidence="3 9" id="KW-0812">Transmembrane</keyword>
<dbReference type="GO" id="GO:0006629">
    <property type="term" value="P:lipid metabolic process"/>
    <property type="evidence" value="ECO:0007669"/>
    <property type="project" value="UniProtKB-KW"/>
</dbReference>
<dbReference type="Proteomes" id="UP001516400">
    <property type="component" value="Unassembled WGS sequence"/>
</dbReference>
<keyword evidence="6" id="KW-0443">Lipid metabolism</keyword>
<comment type="subcellular location">
    <subcellularLocation>
        <location evidence="1">Endoplasmic reticulum membrane</location>
        <topology evidence="1">Multi-pass membrane protein</topology>
    </subcellularLocation>
</comment>
<dbReference type="PANTHER" id="PTHR21212">
    <property type="entry name" value="BERNARDINELLI-SEIP CONGENITAL LIPODYSTROPHY 2 HOMOLOG BSCL2 PROTEIN"/>
    <property type="match status" value="1"/>
</dbReference>
<keyword evidence="7 9" id="KW-0472">Membrane</keyword>
<comment type="caution">
    <text evidence="10">The sequence shown here is derived from an EMBL/GenBank/DDBJ whole genome shotgun (WGS) entry which is preliminary data.</text>
</comment>
<sequence>MKKLITGTFFFVTSPRRFVKDNIKLPLAKFIFDTVNLYKSRAKTGANSVRDIFFRGSVVALITALIVWLSIFMYVAFYYTYVPIITHDKPVYLNFKSCKTWDVDKSICSFPSGTVQLNQKQQLLMAGQPYKVFLDLEMPESPTNRDLGMFMVCADFHGNDGKIITNSCRSAMLHYRSTLLEILHKVLFSPFYLLGNMEEKQNVHVELFSSYLESDEHQVTDIHIEIQTTHIEIYSAKFTINANFSGLRYVMFHWPLLSAAVGITSNLLFIAVVSMISWYQIINSEEYLEYLKKQEKKANEMEKQKKIILSRESSSEEEEDVSVIGTEELEEPKQRSSSTC</sequence>
<evidence type="ECO:0000256" key="6">
    <source>
        <dbReference type="ARBA" id="ARBA00023098"/>
    </source>
</evidence>
<feature type="transmembrane region" description="Helical" evidence="9">
    <location>
        <begin position="256"/>
        <end position="279"/>
    </location>
</feature>
<protein>
    <recommendedName>
        <fullName evidence="2">Seipin</fullName>
    </recommendedName>
</protein>
<evidence type="ECO:0000256" key="3">
    <source>
        <dbReference type="ARBA" id="ARBA00022692"/>
    </source>
</evidence>
<evidence type="ECO:0000256" key="5">
    <source>
        <dbReference type="ARBA" id="ARBA00022989"/>
    </source>
</evidence>
<name>A0ABD2P1G2_9CUCU</name>
<feature type="transmembrane region" description="Helical" evidence="9">
    <location>
        <begin position="58"/>
        <end position="79"/>
    </location>
</feature>
<gene>
    <name evidence="10" type="ORF">HHI36_018922</name>
</gene>
<evidence type="ECO:0000256" key="7">
    <source>
        <dbReference type="ARBA" id="ARBA00023136"/>
    </source>
</evidence>
<dbReference type="CDD" id="cd23995">
    <property type="entry name" value="Seipin_BSCL2_like"/>
    <property type="match status" value="1"/>
</dbReference>
<dbReference type="GO" id="GO:0140042">
    <property type="term" value="P:lipid droplet formation"/>
    <property type="evidence" value="ECO:0007669"/>
    <property type="project" value="UniProtKB-ARBA"/>
</dbReference>
<dbReference type="EMBL" id="JABFTP020000165">
    <property type="protein sequence ID" value="KAL3284779.1"/>
    <property type="molecule type" value="Genomic_DNA"/>
</dbReference>
<accession>A0ABD2P1G2</accession>
<keyword evidence="11" id="KW-1185">Reference proteome</keyword>
<dbReference type="InterPro" id="IPR009617">
    <property type="entry name" value="Seipin"/>
</dbReference>
<dbReference type="Pfam" id="PF06775">
    <property type="entry name" value="Seipin"/>
    <property type="match status" value="1"/>
</dbReference>
<evidence type="ECO:0000313" key="11">
    <source>
        <dbReference type="Proteomes" id="UP001516400"/>
    </source>
</evidence>
<evidence type="ECO:0000313" key="10">
    <source>
        <dbReference type="EMBL" id="KAL3284779.1"/>
    </source>
</evidence>
<evidence type="ECO:0000256" key="4">
    <source>
        <dbReference type="ARBA" id="ARBA00022824"/>
    </source>
</evidence>
<proteinExistence type="predicted"/>
<evidence type="ECO:0000256" key="8">
    <source>
        <dbReference type="SAM" id="MobiDB-lite"/>
    </source>
</evidence>
<evidence type="ECO:0000256" key="1">
    <source>
        <dbReference type="ARBA" id="ARBA00004477"/>
    </source>
</evidence>
<keyword evidence="4" id="KW-0256">Endoplasmic reticulum</keyword>
<feature type="region of interest" description="Disordered" evidence="8">
    <location>
        <begin position="307"/>
        <end position="340"/>
    </location>
</feature>
<organism evidence="10 11">
    <name type="scientific">Cryptolaemus montrouzieri</name>
    <dbReference type="NCBI Taxonomy" id="559131"/>
    <lineage>
        <taxon>Eukaryota</taxon>
        <taxon>Metazoa</taxon>
        <taxon>Ecdysozoa</taxon>
        <taxon>Arthropoda</taxon>
        <taxon>Hexapoda</taxon>
        <taxon>Insecta</taxon>
        <taxon>Pterygota</taxon>
        <taxon>Neoptera</taxon>
        <taxon>Endopterygota</taxon>
        <taxon>Coleoptera</taxon>
        <taxon>Polyphaga</taxon>
        <taxon>Cucujiformia</taxon>
        <taxon>Coccinelloidea</taxon>
        <taxon>Coccinellidae</taxon>
        <taxon>Scymninae</taxon>
        <taxon>Scymnini</taxon>
        <taxon>Cryptolaemus</taxon>
    </lineage>
</organism>
<dbReference type="PANTHER" id="PTHR21212:SF0">
    <property type="entry name" value="SEIPIN"/>
    <property type="match status" value="1"/>
</dbReference>
<dbReference type="AlphaFoldDB" id="A0ABD2P1G2"/>